<keyword evidence="2" id="KW-1185">Reference proteome</keyword>
<dbReference type="Proteomes" id="UP000022910">
    <property type="component" value="Unassembled WGS sequence"/>
</dbReference>
<organism evidence="1 2">
    <name type="scientific">Rhizophagus irregularis (strain DAOM 197198w)</name>
    <name type="common">Glomus intraradices</name>
    <dbReference type="NCBI Taxonomy" id="1432141"/>
    <lineage>
        <taxon>Eukaryota</taxon>
        <taxon>Fungi</taxon>
        <taxon>Fungi incertae sedis</taxon>
        <taxon>Mucoromycota</taxon>
        <taxon>Glomeromycotina</taxon>
        <taxon>Glomeromycetes</taxon>
        <taxon>Glomerales</taxon>
        <taxon>Glomeraceae</taxon>
        <taxon>Rhizophagus</taxon>
    </lineage>
</organism>
<sequence>MTSVSSSPNGANKPNKPWFCTNERLRWEFFSKGQKRTIHSRANEINKLQETQRPEDLTMQVHQQLL</sequence>
<accession>A0A015KCJ1</accession>
<evidence type="ECO:0000313" key="1">
    <source>
        <dbReference type="EMBL" id="EXX65194.1"/>
    </source>
</evidence>
<dbReference type="EMBL" id="JEMT01022481">
    <property type="protein sequence ID" value="EXX65194.1"/>
    <property type="molecule type" value="Genomic_DNA"/>
</dbReference>
<dbReference type="AlphaFoldDB" id="A0A015KCJ1"/>
<gene>
    <name evidence="1" type="ORF">RirG_135610</name>
</gene>
<protein>
    <submittedName>
        <fullName evidence="1">Uncharacterized protein</fullName>
    </submittedName>
</protein>
<dbReference type="HOGENOM" id="CLU_2832505_0_0_1"/>
<name>A0A015KCJ1_RHIIW</name>
<evidence type="ECO:0000313" key="2">
    <source>
        <dbReference type="Proteomes" id="UP000022910"/>
    </source>
</evidence>
<comment type="caution">
    <text evidence="1">The sequence shown here is derived from an EMBL/GenBank/DDBJ whole genome shotgun (WGS) entry which is preliminary data.</text>
</comment>
<reference evidence="1 2" key="1">
    <citation type="submission" date="2014-02" db="EMBL/GenBank/DDBJ databases">
        <title>Single nucleus genome sequencing reveals high similarity among nuclei of an endomycorrhizal fungus.</title>
        <authorList>
            <person name="Lin K."/>
            <person name="Geurts R."/>
            <person name="Zhang Z."/>
            <person name="Limpens E."/>
            <person name="Saunders D.G."/>
            <person name="Mu D."/>
            <person name="Pang E."/>
            <person name="Cao H."/>
            <person name="Cha H."/>
            <person name="Lin T."/>
            <person name="Zhou Q."/>
            <person name="Shang Y."/>
            <person name="Li Y."/>
            <person name="Ivanov S."/>
            <person name="Sharma T."/>
            <person name="Velzen R.V."/>
            <person name="Ruijter N.D."/>
            <person name="Aanen D.K."/>
            <person name="Win J."/>
            <person name="Kamoun S."/>
            <person name="Bisseling T."/>
            <person name="Huang S."/>
        </authorList>
    </citation>
    <scope>NUCLEOTIDE SEQUENCE [LARGE SCALE GENOMIC DNA]</scope>
    <source>
        <strain evidence="2">DAOM197198w</strain>
    </source>
</reference>
<proteinExistence type="predicted"/>